<sequence>MRKHVFLAILGFACTSFGGDAQAQDCVVTPMMFNSHVANLEGEMTAKAGKGCGFGLNGIQGAISEAVIVQKPKAGMAGVRGIMPLYGPIRQSSAGRRCCRDLRG</sequence>
<proteinExistence type="predicted"/>
<protein>
    <submittedName>
        <fullName evidence="2">Uncharacterized protein</fullName>
    </submittedName>
</protein>
<comment type="caution">
    <text evidence="2">The sequence shown here is derived from an EMBL/GenBank/DDBJ whole genome shotgun (WGS) entry which is preliminary data.</text>
</comment>
<accession>A0A5N7MTF4</accession>
<dbReference type="Proteomes" id="UP000403266">
    <property type="component" value="Unassembled WGS sequence"/>
</dbReference>
<feature type="signal peptide" evidence="1">
    <location>
        <begin position="1"/>
        <end position="23"/>
    </location>
</feature>
<evidence type="ECO:0000256" key="1">
    <source>
        <dbReference type="SAM" id="SignalP"/>
    </source>
</evidence>
<organism evidence="2 3">
    <name type="scientific">Microvirga tunisiensis</name>
    <dbReference type="NCBI Taxonomy" id="2108360"/>
    <lineage>
        <taxon>Bacteria</taxon>
        <taxon>Pseudomonadati</taxon>
        <taxon>Pseudomonadota</taxon>
        <taxon>Alphaproteobacteria</taxon>
        <taxon>Hyphomicrobiales</taxon>
        <taxon>Methylobacteriaceae</taxon>
        <taxon>Microvirga</taxon>
    </lineage>
</organism>
<feature type="chain" id="PRO_5030135752" evidence="1">
    <location>
        <begin position="24"/>
        <end position="104"/>
    </location>
</feature>
<dbReference type="EMBL" id="VOSK01000339">
    <property type="protein sequence ID" value="MPR30282.1"/>
    <property type="molecule type" value="Genomic_DNA"/>
</dbReference>
<keyword evidence="3" id="KW-1185">Reference proteome</keyword>
<dbReference type="RefSeq" id="WP_152717132.1">
    <property type="nucleotide sequence ID" value="NZ_VOSJ01000368.1"/>
</dbReference>
<evidence type="ECO:0000313" key="3">
    <source>
        <dbReference type="Proteomes" id="UP000403266"/>
    </source>
</evidence>
<dbReference type="OrthoDB" id="8021159at2"/>
<keyword evidence="1" id="KW-0732">Signal</keyword>
<name>A0A5N7MTF4_9HYPH</name>
<gene>
    <name evidence="2" type="ORF">FS320_35900</name>
</gene>
<dbReference type="AlphaFoldDB" id="A0A5N7MTF4"/>
<evidence type="ECO:0000313" key="2">
    <source>
        <dbReference type="EMBL" id="MPR30282.1"/>
    </source>
</evidence>
<reference evidence="2 3" key="1">
    <citation type="journal article" date="2019" name="Syst. Appl. Microbiol.">
        <title>Microvirga tunisiensis sp. nov., a root nodule symbiotic bacterium isolated from Lupinus micranthus and L. luteus grown in Northern Tunisia.</title>
        <authorList>
            <person name="Msaddak A."/>
            <person name="Rejili M."/>
            <person name="Duran D."/>
            <person name="Mars M."/>
            <person name="Palacios J.M."/>
            <person name="Ruiz-Argueso T."/>
            <person name="Rey L."/>
            <person name="Imperial J."/>
        </authorList>
    </citation>
    <scope>NUCLEOTIDE SEQUENCE [LARGE SCALE GENOMIC DNA]</scope>
    <source>
        <strain evidence="2 3">Lmie10</strain>
    </source>
</reference>